<organism evidence="11 12">
    <name type="scientific">Oopsacas minuta</name>
    <dbReference type="NCBI Taxonomy" id="111878"/>
    <lineage>
        <taxon>Eukaryota</taxon>
        <taxon>Metazoa</taxon>
        <taxon>Porifera</taxon>
        <taxon>Hexactinellida</taxon>
        <taxon>Hexasterophora</taxon>
        <taxon>Lyssacinosida</taxon>
        <taxon>Leucopsacidae</taxon>
        <taxon>Oopsacas</taxon>
    </lineage>
</organism>
<dbReference type="GO" id="GO:0019367">
    <property type="term" value="P:fatty acid elongation, saturated fatty acid"/>
    <property type="evidence" value="ECO:0007669"/>
    <property type="project" value="TreeGrafter"/>
</dbReference>
<dbReference type="InterPro" id="IPR002076">
    <property type="entry name" value="ELO_fam"/>
</dbReference>
<feature type="transmembrane region" description="Helical" evidence="10">
    <location>
        <begin position="108"/>
        <end position="129"/>
    </location>
</feature>
<dbReference type="PANTHER" id="PTHR11157">
    <property type="entry name" value="FATTY ACID ACYL TRANSFERASE-RELATED"/>
    <property type="match status" value="1"/>
</dbReference>
<feature type="transmembrane region" description="Helical" evidence="10">
    <location>
        <begin position="160"/>
        <end position="180"/>
    </location>
</feature>
<gene>
    <name evidence="11" type="ORF">LOD99_1234</name>
</gene>
<comment type="catalytic activity">
    <reaction evidence="10">
        <text>a very-long-chain acyl-CoA + malonyl-CoA + H(+) = a very-long-chain 3-oxoacyl-CoA + CO2 + CoA</text>
        <dbReference type="Rhea" id="RHEA:32727"/>
        <dbReference type="ChEBI" id="CHEBI:15378"/>
        <dbReference type="ChEBI" id="CHEBI:16526"/>
        <dbReference type="ChEBI" id="CHEBI:57287"/>
        <dbReference type="ChEBI" id="CHEBI:57384"/>
        <dbReference type="ChEBI" id="CHEBI:90725"/>
        <dbReference type="ChEBI" id="CHEBI:90736"/>
        <dbReference type="EC" id="2.3.1.199"/>
    </reaction>
</comment>
<dbReference type="EMBL" id="JAKMXF010000144">
    <property type="protein sequence ID" value="KAI6656438.1"/>
    <property type="molecule type" value="Genomic_DNA"/>
</dbReference>
<evidence type="ECO:0000313" key="11">
    <source>
        <dbReference type="EMBL" id="KAI6656438.1"/>
    </source>
</evidence>
<feature type="transmembrane region" description="Helical" evidence="10">
    <location>
        <begin position="200"/>
        <end position="217"/>
    </location>
</feature>
<name>A0AAV7K6T8_9METZ</name>
<evidence type="ECO:0000256" key="8">
    <source>
        <dbReference type="ARBA" id="ARBA00023136"/>
    </source>
</evidence>
<dbReference type="GO" id="GO:0034625">
    <property type="term" value="P:fatty acid elongation, monounsaturated fatty acid"/>
    <property type="evidence" value="ECO:0007669"/>
    <property type="project" value="TreeGrafter"/>
</dbReference>
<dbReference type="Proteomes" id="UP001165289">
    <property type="component" value="Unassembled WGS sequence"/>
</dbReference>
<evidence type="ECO:0000256" key="10">
    <source>
        <dbReference type="RuleBase" id="RU361115"/>
    </source>
</evidence>
<keyword evidence="5 10" id="KW-0276">Fatty acid metabolism</keyword>
<dbReference type="GO" id="GO:0042761">
    <property type="term" value="P:very long-chain fatty acid biosynthetic process"/>
    <property type="evidence" value="ECO:0007669"/>
    <property type="project" value="TreeGrafter"/>
</dbReference>
<reference evidence="11 12" key="1">
    <citation type="journal article" date="2023" name="BMC Biol.">
        <title>The compact genome of the sponge Oopsacas minuta (Hexactinellida) is lacking key metazoan core genes.</title>
        <authorList>
            <person name="Santini S."/>
            <person name="Schenkelaars Q."/>
            <person name="Jourda C."/>
            <person name="Duchesne M."/>
            <person name="Belahbib H."/>
            <person name="Rocher C."/>
            <person name="Selva M."/>
            <person name="Riesgo A."/>
            <person name="Vervoort M."/>
            <person name="Leys S.P."/>
            <person name="Kodjabachian L."/>
            <person name="Le Bivic A."/>
            <person name="Borchiellini C."/>
            <person name="Claverie J.M."/>
            <person name="Renard E."/>
        </authorList>
    </citation>
    <scope>NUCLEOTIDE SEQUENCE [LARGE SCALE GENOMIC DNA]</scope>
    <source>
        <strain evidence="11">SPO-2</strain>
    </source>
</reference>
<evidence type="ECO:0000256" key="5">
    <source>
        <dbReference type="ARBA" id="ARBA00022832"/>
    </source>
</evidence>
<keyword evidence="8 10" id="KW-0472">Membrane</keyword>
<feature type="transmembrane region" description="Helical" evidence="10">
    <location>
        <begin position="59"/>
        <end position="76"/>
    </location>
</feature>
<keyword evidence="4 10" id="KW-0812">Transmembrane</keyword>
<proteinExistence type="inferred from homology"/>
<feature type="transmembrane region" description="Helical" evidence="10">
    <location>
        <begin position="25"/>
        <end position="47"/>
    </location>
</feature>
<feature type="transmembrane region" description="Helical" evidence="10">
    <location>
        <begin position="232"/>
        <end position="251"/>
    </location>
</feature>
<keyword evidence="2 10" id="KW-0444">Lipid biosynthesis</keyword>
<keyword evidence="9 10" id="KW-0275">Fatty acid biosynthesis</keyword>
<keyword evidence="7 10" id="KW-0443">Lipid metabolism</keyword>
<feature type="transmembrane region" description="Helical" evidence="10">
    <location>
        <begin position="136"/>
        <end position="154"/>
    </location>
</feature>
<evidence type="ECO:0000313" key="12">
    <source>
        <dbReference type="Proteomes" id="UP001165289"/>
    </source>
</evidence>
<dbReference type="GO" id="GO:0030148">
    <property type="term" value="P:sphingolipid biosynthetic process"/>
    <property type="evidence" value="ECO:0007669"/>
    <property type="project" value="TreeGrafter"/>
</dbReference>
<dbReference type="PROSITE" id="PS01188">
    <property type="entry name" value="ELO"/>
    <property type="match status" value="1"/>
</dbReference>
<evidence type="ECO:0000256" key="7">
    <source>
        <dbReference type="ARBA" id="ARBA00023098"/>
    </source>
</evidence>
<evidence type="ECO:0000256" key="9">
    <source>
        <dbReference type="ARBA" id="ARBA00023160"/>
    </source>
</evidence>
<keyword evidence="6 10" id="KW-1133">Transmembrane helix</keyword>
<protein>
    <recommendedName>
        <fullName evidence="10">Elongation of very long chain fatty acids protein</fullName>
        <ecNumber evidence="10">2.3.1.199</ecNumber>
    </recommendedName>
    <alternativeName>
        <fullName evidence="10">Very-long-chain 3-oxoacyl-CoA synthase</fullName>
    </alternativeName>
</protein>
<comment type="caution">
    <text evidence="11">The sequence shown here is derived from an EMBL/GenBank/DDBJ whole genome shotgun (WGS) entry which is preliminary data.</text>
</comment>
<dbReference type="InterPro" id="IPR030457">
    <property type="entry name" value="ELO_CS"/>
</dbReference>
<evidence type="ECO:0000256" key="4">
    <source>
        <dbReference type="ARBA" id="ARBA00022692"/>
    </source>
</evidence>
<keyword evidence="3 10" id="KW-0808">Transferase</keyword>
<dbReference type="PANTHER" id="PTHR11157:SF17">
    <property type="entry name" value="ELONGATION OF VERY LONG CHAIN FATTY ACIDS PROTEIN 6"/>
    <property type="match status" value="1"/>
</dbReference>
<evidence type="ECO:0000256" key="1">
    <source>
        <dbReference type="ARBA" id="ARBA00004141"/>
    </source>
</evidence>
<sequence length="261" mass="31071">MPYVKVLQSIEHQFDFIGTFEFTKVYWWTSFILSFVYLAIIYFGTMYMKNRPPFELRRVLYCWNLFLAVFSIIGAIKTTPRIVEIALNTGYISSVCFTDGHIHPEVALWSYLFVFSKVWEFMDTVFLVLRKREVIFLHWYHHITVLIFTCYLFKDEIALGHYFGVMNYWVHTCMYSYYAYCASGRRLPGFISKLVTRLQLLQMFGGLFFTFSSYYGLKSGIYPNCMFNDRAFWVAMGIYGSYAVLFANFYIQRYLSKSKKE</sequence>
<accession>A0AAV7K6T8</accession>
<dbReference type="GO" id="GO:0034626">
    <property type="term" value="P:fatty acid elongation, polyunsaturated fatty acid"/>
    <property type="evidence" value="ECO:0007669"/>
    <property type="project" value="TreeGrafter"/>
</dbReference>
<dbReference type="GO" id="GO:0005789">
    <property type="term" value="C:endoplasmic reticulum membrane"/>
    <property type="evidence" value="ECO:0007669"/>
    <property type="project" value="TreeGrafter"/>
</dbReference>
<evidence type="ECO:0000256" key="2">
    <source>
        <dbReference type="ARBA" id="ARBA00022516"/>
    </source>
</evidence>
<comment type="similarity">
    <text evidence="10">Belongs to the ELO family.</text>
</comment>
<dbReference type="AlphaFoldDB" id="A0AAV7K6T8"/>
<evidence type="ECO:0000256" key="6">
    <source>
        <dbReference type="ARBA" id="ARBA00022989"/>
    </source>
</evidence>
<dbReference type="Pfam" id="PF01151">
    <property type="entry name" value="ELO"/>
    <property type="match status" value="1"/>
</dbReference>
<comment type="subcellular location">
    <subcellularLocation>
        <location evidence="1">Membrane</location>
        <topology evidence="1">Multi-pass membrane protein</topology>
    </subcellularLocation>
</comment>
<dbReference type="EC" id="2.3.1.199" evidence="10"/>
<evidence type="ECO:0000256" key="3">
    <source>
        <dbReference type="ARBA" id="ARBA00022679"/>
    </source>
</evidence>
<keyword evidence="12" id="KW-1185">Reference proteome</keyword>
<dbReference type="GO" id="GO:0009922">
    <property type="term" value="F:fatty acid elongase activity"/>
    <property type="evidence" value="ECO:0007669"/>
    <property type="project" value="UniProtKB-EC"/>
</dbReference>